<dbReference type="InterPro" id="IPR039316">
    <property type="entry name" value="CLE25/26"/>
</dbReference>
<name>A0A835CB48_9POAL</name>
<evidence type="ECO:0000313" key="3">
    <source>
        <dbReference type="Proteomes" id="UP000636709"/>
    </source>
</evidence>
<dbReference type="OrthoDB" id="1910203at2759"/>
<dbReference type="PROSITE" id="PS51257">
    <property type="entry name" value="PROKAR_LIPOPROTEIN"/>
    <property type="match status" value="1"/>
</dbReference>
<organism evidence="2 3">
    <name type="scientific">Digitaria exilis</name>
    <dbReference type="NCBI Taxonomy" id="1010633"/>
    <lineage>
        <taxon>Eukaryota</taxon>
        <taxon>Viridiplantae</taxon>
        <taxon>Streptophyta</taxon>
        <taxon>Embryophyta</taxon>
        <taxon>Tracheophyta</taxon>
        <taxon>Spermatophyta</taxon>
        <taxon>Magnoliopsida</taxon>
        <taxon>Liliopsida</taxon>
        <taxon>Poales</taxon>
        <taxon>Poaceae</taxon>
        <taxon>PACMAD clade</taxon>
        <taxon>Panicoideae</taxon>
        <taxon>Panicodae</taxon>
        <taxon>Paniceae</taxon>
        <taxon>Anthephorinae</taxon>
        <taxon>Digitaria</taxon>
    </lineage>
</organism>
<proteinExistence type="predicted"/>
<dbReference type="AlphaFoldDB" id="A0A835CB48"/>
<protein>
    <submittedName>
        <fullName evidence="2">Uncharacterized protein</fullName>
    </submittedName>
</protein>
<accession>A0A835CB48</accession>
<reference evidence="2" key="1">
    <citation type="submission" date="2020-07" db="EMBL/GenBank/DDBJ databases">
        <title>Genome sequence and genetic diversity analysis of an under-domesticated orphan crop, white fonio (Digitaria exilis).</title>
        <authorList>
            <person name="Bennetzen J.L."/>
            <person name="Chen S."/>
            <person name="Ma X."/>
            <person name="Wang X."/>
            <person name="Yssel A.E.J."/>
            <person name="Chaluvadi S.R."/>
            <person name="Johnson M."/>
            <person name="Gangashetty P."/>
            <person name="Hamidou F."/>
            <person name="Sanogo M.D."/>
            <person name="Zwaenepoel A."/>
            <person name="Wallace J."/>
            <person name="Van De Peer Y."/>
            <person name="Van Deynze A."/>
        </authorList>
    </citation>
    <scope>NUCLEOTIDE SEQUENCE</scope>
    <source>
        <tissue evidence="2">Leaves</tissue>
    </source>
</reference>
<evidence type="ECO:0000256" key="1">
    <source>
        <dbReference type="SAM" id="Phobius"/>
    </source>
</evidence>
<dbReference type="Proteomes" id="UP000636709">
    <property type="component" value="Unassembled WGS sequence"/>
</dbReference>
<keyword evidence="1" id="KW-1133">Transmembrane helix</keyword>
<gene>
    <name evidence="2" type="ORF">HU200_024036</name>
</gene>
<comment type="caution">
    <text evidence="2">The sequence shown here is derived from an EMBL/GenBank/DDBJ whole genome shotgun (WGS) entry which is preliminary data.</text>
</comment>
<evidence type="ECO:0000313" key="2">
    <source>
        <dbReference type="EMBL" id="KAF8719334.1"/>
    </source>
</evidence>
<keyword evidence="1" id="KW-0472">Membrane</keyword>
<keyword evidence="1" id="KW-0812">Transmembrane</keyword>
<dbReference type="PANTHER" id="PTHR34277">
    <property type="entry name" value="CLAVATA3/ESR (CLE)-RELATED PROTEIN 26"/>
    <property type="match status" value="1"/>
</dbReference>
<keyword evidence="3" id="KW-1185">Reference proteome</keyword>
<feature type="transmembrane region" description="Helical" evidence="1">
    <location>
        <begin position="104"/>
        <end position="122"/>
    </location>
</feature>
<feature type="transmembrane region" description="Helical" evidence="1">
    <location>
        <begin position="21"/>
        <end position="40"/>
    </location>
</feature>
<sequence>MGARPDSSPGDLVCCSGLRRLLTFVFFFLCACCFLMATAMDGASLGGSNNAAAAMATGSPAQHPGGSGRPVAGADAFRSSKRRIPKGPDPIHNRYLLASADACMHTYLSCLCVGASVVFCLFTS</sequence>
<dbReference type="PANTHER" id="PTHR34277:SF14">
    <property type="entry name" value="OS05G0505900 PROTEIN"/>
    <property type="match status" value="1"/>
</dbReference>
<dbReference type="EMBL" id="JACEFO010001700">
    <property type="protein sequence ID" value="KAF8719334.1"/>
    <property type="molecule type" value="Genomic_DNA"/>
</dbReference>